<sequence length="104" mass="12238">MTDDYRNLADQLGDHMRPEDRRGPAAHRSYGRFQNEWDATRFSDTRHRVMSRRTTSLEDALLELHGYTLEPGQTSRVENRYLGNIREQRFPFHTAPEEATSNDD</sequence>
<gene>
    <name evidence="2" type="ORF">SAMN04489793_1815</name>
</gene>
<feature type="region of interest" description="Disordered" evidence="1">
    <location>
        <begin position="1"/>
        <end position="29"/>
    </location>
</feature>
<reference evidence="3" key="1">
    <citation type="submission" date="2016-10" db="EMBL/GenBank/DDBJ databases">
        <authorList>
            <person name="Varghese N."/>
            <person name="Submissions S."/>
        </authorList>
    </citation>
    <scope>NUCLEOTIDE SEQUENCE [LARGE SCALE GENOMIC DNA]</scope>
    <source>
        <strain evidence="3">DSM 44234</strain>
    </source>
</reference>
<name>A0A1H4QQ09_TSUTY</name>
<evidence type="ECO:0000313" key="2">
    <source>
        <dbReference type="EMBL" id="SEC21713.1"/>
    </source>
</evidence>
<feature type="compositionally biased region" description="Basic and acidic residues" evidence="1">
    <location>
        <begin position="1"/>
        <end position="23"/>
    </location>
</feature>
<evidence type="ECO:0000256" key="1">
    <source>
        <dbReference type="SAM" id="MobiDB-lite"/>
    </source>
</evidence>
<dbReference type="EMBL" id="FNSA01000003">
    <property type="protein sequence ID" value="SEC21713.1"/>
    <property type="molecule type" value="Genomic_DNA"/>
</dbReference>
<evidence type="ECO:0000313" key="3">
    <source>
        <dbReference type="Proteomes" id="UP000182241"/>
    </source>
</evidence>
<protein>
    <submittedName>
        <fullName evidence="2">Uncharacterized protein</fullName>
    </submittedName>
</protein>
<dbReference type="STRING" id="57704.SAMN04489793_1815"/>
<proteinExistence type="predicted"/>
<accession>A0A1H4QQ09</accession>
<organism evidence="2 3">
    <name type="scientific">Tsukamurella tyrosinosolvens</name>
    <dbReference type="NCBI Taxonomy" id="57704"/>
    <lineage>
        <taxon>Bacteria</taxon>
        <taxon>Bacillati</taxon>
        <taxon>Actinomycetota</taxon>
        <taxon>Actinomycetes</taxon>
        <taxon>Mycobacteriales</taxon>
        <taxon>Tsukamurellaceae</taxon>
        <taxon>Tsukamurella</taxon>
    </lineage>
</organism>
<keyword evidence="3" id="KW-1185">Reference proteome</keyword>
<dbReference type="AlphaFoldDB" id="A0A1H4QQ09"/>
<dbReference type="Proteomes" id="UP000182241">
    <property type="component" value="Unassembled WGS sequence"/>
</dbReference>